<dbReference type="Gene3D" id="3.40.50.300">
    <property type="entry name" value="P-loop containing nucleotide triphosphate hydrolases"/>
    <property type="match status" value="1"/>
</dbReference>
<keyword evidence="1" id="KW-0418">Kinase</keyword>
<dbReference type="Proteomes" id="UP000823907">
    <property type="component" value="Unassembled WGS sequence"/>
</dbReference>
<evidence type="ECO:0000313" key="1">
    <source>
        <dbReference type="EMBL" id="HJD49234.1"/>
    </source>
</evidence>
<dbReference type="GO" id="GO:0004594">
    <property type="term" value="F:pantothenate kinase activity"/>
    <property type="evidence" value="ECO:0007669"/>
    <property type="project" value="UniProtKB-EC"/>
</dbReference>
<dbReference type="EC" id="2.7.1.33" evidence="1"/>
<reference evidence="1" key="2">
    <citation type="submission" date="2021-04" db="EMBL/GenBank/DDBJ databases">
        <authorList>
            <person name="Gilroy R."/>
        </authorList>
    </citation>
    <scope>NUCLEOTIDE SEQUENCE</scope>
    <source>
        <strain evidence="1">5925</strain>
    </source>
</reference>
<dbReference type="SUPFAM" id="SSF52540">
    <property type="entry name" value="P-loop containing nucleoside triphosphate hydrolases"/>
    <property type="match status" value="1"/>
</dbReference>
<comment type="caution">
    <text evidence="1">The sequence shown here is derived from an EMBL/GenBank/DDBJ whole genome shotgun (WGS) entry which is preliminary data.</text>
</comment>
<name>A0A9D2UB80_9CORY</name>
<reference evidence="1" key="1">
    <citation type="journal article" date="2021" name="PeerJ">
        <title>Extensive microbial diversity within the chicken gut microbiome revealed by metagenomics and culture.</title>
        <authorList>
            <person name="Gilroy R."/>
            <person name="Ravi A."/>
            <person name="Getino M."/>
            <person name="Pursley I."/>
            <person name="Horton D.L."/>
            <person name="Alikhan N.F."/>
            <person name="Baker D."/>
            <person name="Gharbi K."/>
            <person name="Hall N."/>
            <person name="Watson M."/>
            <person name="Adriaenssens E.M."/>
            <person name="Foster-Nyarko E."/>
            <person name="Jarju S."/>
            <person name="Secka A."/>
            <person name="Antonio M."/>
            <person name="Oren A."/>
            <person name="Chaudhuri R.R."/>
            <person name="La Ragione R."/>
            <person name="Hildebrand F."/>
            <person name="Pallen M.J."/>
        </authorList>
    </citation>
    <scope>NUCLEOTIDE SEQUENCE</scope>
    <source>
        <strain evidence="1">5925</strain>
    </source>
</reference>
<evidence type="ECO:0000313" key="2">
    <source>
        <dbReference type="Proteomes" id="UP000823907"/>
    </source>
</evidence>
<feature type="non-terminal residue" evidence="1">
    <location>
        <position position="95"/>
    </location>
</feature>
<protein>
    <submittedName>
        <fullName evidence="1">Type I pantothenate kinase</fullName>
        <ecNumber evidence="1">2.7.1.33</ecNumber>
    </submittedName>
</protein>
<accession>A0A9D2UB80</accession>
<sequence length="95" mass="10854">MNRTPQRASADAAVSPFIELKRSQWRELRKSMPQVLSESELEQLRGIGDEIDLDEVSEVYLPLSRLINLRVEAQRSLNQATETFIGEPMPPTPYI</sequence>
<keyword evidence="1" id="KW-0808">Transferase</keyword>
<dbReference type="AlphaFoldDB" id="A0A9D2UB80"/>
<dbReference type="InterPro" id="IPR027417">
    <property type="entry name" value="P-loop_NTPase"/>
</dbReference>
<dbReference type="EMBL" id="DWUR01000063">
    <property type="protein sequence ID" value="HJD49234.1"/>
    <property type="molecule type" value="Genomic_DNA"/>
</dbReference>
<organism evidence="1 2">
    <name type="scientific">Candidatus Corynebacterium intestinavium</name>
    <dbReference type="NCBI Taxonomy" id="2838531"/>
    <lineage>
        <taxon>Bacteria</taxon>
        <taxon>Bacillati</taxon>
        <taxon>Actinomycetota</taxon>
        <taxon>Actinomycetes</taxon>
        <taxon>Mycobacteriales</taxon>
        <taxon>Corynebacteriaceae</taxon>
        <taxon>Corynebacterium</taxon>
    </lineage>
</organism>
<gene>
    <name evidence="1" type="ORF">H9907_03860</name>
</gene>
<proteinExistence type="predicted"/>